<reference evidence="2 3" key="2">
    <citation type="submission" date="2015-05" db="EMBL/GenBank/DDBJ databases">
        <title>Distinctive expansion of gene families associated with plant cell wall degradation and secondary metabolism in the genomes of grapevine trunk pathogens.</title>
        <authorList>
            <person name="Lawrence D.P."/>
            <person name="Travadon R."/>
            <person name="Rolshausen P.E."/>
            <person name="Baumgartner K."/>
        </authorList>
    </citation>
    <scope>NUCLEOTIDE SEQUENCE [LARGE SCALE GENOMIC DNA]</scope>
    <source>
        <strain evidence="2">DS831</strain>
    </source>
</reference>
<evidence type="ECO:0000313" key="3">
    <source>
        <dbReference type="Proteomes" id="UP000034182"/>
    </source>
</evidence>
<keyword evidence="1" id="KW-0472">Membrane</keyword>
<keyword evidence="1" id="KW-0812">Transmembrane</keyword>
<comment type="caution">
    <text evidence="2">The sequence shown here is derived from an EMBL/GenBank/DDBJ whole genome shotgun (WGS) entry which is preliminary data.</text>
</comment>
<dbReference type="AlphaFoldDB" id="A0A0G2EYG0"/>
<name>A0A0G2EYG0_9PEZI</name>
<accession>A0A0G2EYG0</accession>
<protein>
    <submittedName>
        <fullName evidence="2">Putative tetraspanin tsp3</fullName>
    </submittedName>
</protein>
<proteinExistence type="predicted"/>
<reference evidence="2 3" key="1">
    <citation type="submission" date="2015-03" db="EMBL/GenBank/DDBJ databases">
        <authorList>
            <person name="Morales-Cruz A."/>
            <person name="Amrine K.C."/>
            <person name="Cantu D."/>
        </authorList>
    </citation>
    <scope>NUCLEOTIDE SEQUENCE [LARGE SCALE GENOMIC DNA]</scope>
    <source>
        <strain evidence="2">DS831</strain>
    </source>
</reference>
<evidence type="ECO:0000313" key="2">
    <source>
        <dbReference type="EMBL" id="KKY27194.1"/>
    </source>
</evidence>
<gene>
    <name evidence="2" type="ORF">UCDDS831_g00941</name>
</gene>
<organism evidence="2 3">
    <name type="scientific">Diplodia seriata</name>
    <dbReference type="NCBI Taxonomy" id="420778"/>
    <lineage>
        <taxon>Eukaryota</taxon>
        <taxon>Fungi</taxon>
        <taxon>Dikarya</taxon>
        <taxon>Ascomycota</taxon>
        <taxon>Pezizomycotina</taxon>
        <taxon>Dothideomycetes</taxon>
        <taxon>Dothideomycetes incertae sedis</taxon>
        <taxon>Botryosphaeriales</taxon>
        <taxon>Botryosphaeriaceae</taxon>
        <taxon>Diplodia</taxon>
    </lineage>
</organism>
<evidence type="ECO:0000256" key="1">
    <source>
        <dbReference type="SAM" id="Phobius"/>
    </source>
</evidence>
<dbReference type="Proteomes" id="UP000034182">
    <property type="component" value="Unassembled WGS sequence"/>
</dbReference>
<dbReference type="EMBL" id="LAQI01000024">
    <property type="protein sequence ID" value="KKY27194.1"/>
    <property type="molecule type" value="Genomic_DNA"/>
</dbReference>
<keyword evidence="1" id="KW-1133">Transmembrane helix</keyword>
<feature type="transmembrane region" description="Helical" evidence="1">
    <location>
        <begin position="40"/>
        <end position="63"/>
    </location>
</feature>
<sequence>MMAINKSGIASVATGILFLGLTAVAWQAYAHYAIQHLALPIPAALSFLVIVLPVAQALSTWYLTRAPAAARGSLALPVSSPQRDATVSTNATPAPRINTILLSTLTILTAVLATLSGTHTTPGPSLDCALREQWQALYRAKDGEQLRTIQDALRCCGFRSVYDMAWPFAKQEGGRTQRSTCAATLDGRVRYLGFTEWIKLLKIVS</sequence>